<keyword evidence="1" id="KW-0479">Metal-binding</keyword>
<dbReference type="GO" id="GO:0046872">
    <property type="term" value="F:metal ion binding"/>
    <property type="evidence" value="ECO:0007669"/>
    <property type="project" value="UniProtKB-KW"/>
</dbReference>
<dbReference type="Gene3D" id="1.20.1440.100">
    <property type="entry name" value="SG protein - dephosphorylation function"/>
    <property type="match status" value="1"/>
</dbReference>
<dbReference type="Gene3D" id="3.40.50.1000">
    <property type="entry name" value="HAD superfamily/HAD-like"/>
    <property type="match status" value="1"/>
</dbReference>
<dbReference type="GO" id="GO:0016787">
    <property type="term" value="F:hydrolase activity"/>
    <property type="evidence" value="ECO:0007669"/>
    <property type="project" value="UniProtKB-KW"/>
</dbReference>
<dbReference type="InterPro" id="IPR023214">
    <property type="entry name" value="HAD_sf"/>
</dbReference>
<dbReference type="InterPro" id="IPR006385">
    <property type="entry name" value="HAD_hydro_SerB1"/>
</dbReference>
<dbReference type="NCBIfam" id="TIGR01490">
    <property type="entry name" value="HAD-SF-IB-hyp1"/>
    <property type="match status" value="1"/>
</dbReference>
<keyword evidence="2" id="KW-0378">Hydrolase</keyword>
<dbReference type="NCBIfam" id="TIGR01488">
    <property type="entry name" value="HAD-SF-IB"/>
    <property type="match status" value="1"/>
</dbReference>
<dbReference type="PANTHER" id="PTHR43344:SF13">
    <property type="entry name" value="PHOSPHATASE RV3661-RELATED"/>
    <property type="match status" value="1"/>
</dbReference>
<dbReference type="AlphaFoldDB" id="A0A382XT19"/>
<evidence type="ECO:0000256" key="3">
    <source>
        <dbReference type="ARBA" id="ARBA00022842"/>
    </source>
</evidence>
<evidence type="ECO:0008006" key="5">
    <source>
        <dbReference type="Google" id="ProtNLM"/>
    </source>
</evidence>
<dbReference type="PANTHER" id="PTHR43344">
    <property type="entry name" value="PHOSPHOSERINE PHOSPHATASE"/>
    <property type="match status" value="1"/>
</dbReference>
<organism evidence="4">
    <name type="scientific">marine metagenome</name>
    <dbReference type="NCBI Taxonomy" id="408172"/>
    <lineage>
        <taxon>unclassified sequences</taxon>
        <taxon>metagenomes</taxon>
        <taxon>ecological metagenomes</taxon>
    </lineage>
</organism>
<dbReference type="Pfam" id="PF12710">
    <property type="entry name" value="HAD"/>
    <property type="match status" value="1"/>
</dbReference>
<dbReference type="CDD" id="cd02612">
    <property type="entry name" value="HAD_PGPPase"/>
    <property type="match status" value="1"/>
</dbReference>
<dbReference type="EMBL" id="UINC01170123">
    <property type="protein sequence ID" value="SVD74009.1"/>
    <property type="molecule type" value="Genomic_DNA"/>
</dbReference>
<sequence length="217" mass="24702">MSLAIFDLDNTLIGGDSDFLWGEFLGEEGVVDANAYRKKNEYFYQQYDLGTLDIYAWLDFCLEPLSRYSMAELQEFHHRFMIQKIEPIMLDKAQNCINQHKERGDTVLVMTASNSFVTAPIAKKYGINQMLATEPEIKAGRYTGGVSGIPCFQSGKVDKLMPWLQKNEETLTGSTFYSDSHNDLPLLELVDNPVAVNADKILTKIAEKKGWEVLNWR</sequence>
<dbReference type="InterPro" id="IPR050582">
    <property type="entry name" value="HAD-like_SerB"/>
</dbReference>
<accession>A0A382XT19</accession>
<reference evidence="4" key="1">
    <citation type="submission" date="2018-05" db="EMBL/GenBank/DDBJ databases">
        <authorList>
            <person name="Lanie J.A."/>
            <person name="Ng W.-L."/>
            <person name="Kazmierczak K.M."/>
            <person name="Andrzejewski T.M."/>
            <person name="Davidsen T.M."/>
            <person name="Wayne K.J."/>
            <person name="Tettelin H."/>
            <person name="Glass J.I."/>
            <person name="Rusch D."/>
            <person name="Podicherti R."/>
            <person name="Tsui H.-C.T."/>
            <person name="Winkler M.E."/>
        </authorList>
    </citation>
    <scope>NUCLEOTIDE SEQUENCE</scope>
</reference>
<evidence type="ECO:0000256" key="1">
    <source>
        <dbReference type="ARBA" id="ARBA00022723"/>
    </source>
</evidence>
<dbReference type="SUPFAM" id="SSF56784">
    <property type="entry name" value="HAD-like"/>
    <property type="match status" value="1"/>
</dbReference>
<evidence type="ECO:0000256" key="2">
    <source>
        <dbReference type="ARBA" id="ARBA00022801"/>
    </source>
</evidence>
<keyword evidence="3" id="KW-0460">Magnesium</keyword>
<gene>
    <name evidence="4" type="ORF">METZ01_LOCUS426863</name>
</gene>
<dbReference type="InterPro" id="IPR036412">
    <property type="entry name" value="HAD-like_sf"/>
</dbReference>
<name>A0A382XT19_9ZZZZ</name>
<proteinExistence type="predicted"/>
<protein>
    <recommendedName>
        <fullName evidence="5">Phosphoserine phosphatase</fullName>
    </recommendedName>
</protein>
<evidence type="ECO:0000313" key="4">
    <source>
        <dbReference type="EMBL" id="SVD74009.1"/>
    </source>
</evidence>